<dbReference type="PANTHER" id="PTHR40588:SF1">
    <property type="entry name" value="MRNA INTERFERASE TOXIN YAFQ"/>
    <property type="match status" value="1"/>
</dbReference>
<dbReference type="HOGENOM" id="CLU_161929_1_1_9"/>
<proteinExistence type="predicted"/>
<evidence type="ECO:0000256" key="2">
    <source>
        <dbReference type="PIRSR" id="PIRSR006156-1"/>
    </source>
</evidence>
<dbReference type="eggNOG" id="COG3041">
    <property type="taxonomic scope" value="Bacteria"/>
</dbReference>
<feature type="active site" description="Proton donor" evidence="2">
    <location>
        <position position="87"/>
    </location>
</feature>
<keyword evidence="4" id="KW-1185">Reference proteome</keyword>
<dbReference type="SUPFAM" id="SSF143011">
    <property type="entry name" value="RelE-like"/>
    <property type="match status" value="1"/>
</dbReference>
<dbReference type="GeneID" id="60870589"/>
<reference evidence="3 4" key="1">
    <citation type="submission" date="2013-10" db="EMBL/GenBank/DDBJ databases">
        <title>The Genome Sequence of Enterococcus cecorum DSM 20682 (= ATCC 43198) (Illumina assembly).</title>
        <authorList>
            <consortium name="The Broad Institute Genomics Platform"/>
            <consortium name="The Broad Institute Genome Sequencing Center for Infectious Disease"/>
            <person name="Earl A."/>
            <person name="Russ C."/>
            <person name="Gilmore M."/>
            <person name="Surin D."/>
            <person name="Walker B."/>
            <person name="Young S."/>
            <person name="Zeng Q."/>
            <person name="Gargeya S."/>
            <person name="Fitzgerald M."/>
            <person name="Haas B."/>
            <person name="Abouelleil A."/>
            <person name="Allen A.W."/>
            <person name="Alvarado L."/>
            <person name="Arachchi H.M."/>
            <person name="Berlin A.M."/>
            <person name="Chapman S.B."/>
            <person name="Gainer-Dewar J."/>
            <person name="Goldberg J."/>
            <person name="Griggs A."/>
            <person name="Gujja S."/>
            <person name="Hansen M."/>
            <person name="Howarth C."/>
            <person name="Imamovic A."/>
            <person name="Ireland A."/>
            <person name="Larimer J."/>
            <person name="McCowan C."/>
            <person name="Murphy C."/>
            <person name="Pearson M."/>
            <person name="Poon T.W."/>
            <person name="Priest M."/>
            <person name="Roberts A."/>
            <person name="Saif S."/>
            <person name="Shea T."/>
            <person name="Sisk P."/>
            <person name="Sykes S."/>
            <person name="Wortman J."/>
            <person name="Nusbaum C."/>
            <person name="Birren B."/>
        </authorList>
    </citation>
    <scope>NUCLEOTIDE SEQUENCE [LARGE SCALE GENOMIC DNA]</scope>
    <source>
        <strain evidence="3 4">ATCC 43198</strain>
    </source>
</reference>
<dbReference type="EMBL" id="AHYS01000008">
    <property type="protein sequence ID" value="ESK60927.1"/>
    <property type="molecule type" value="Genomic_DNA"/>
</dbReference>
<protein>
    <recommendedName>
        <fullName evidence="5">RelE/StbE family addiction module toxin</fullName>
    </recommendedName>
</protein>
<comment type="caution">
    <text evidence="3">The sequence shown here is derived from an EMBL/GenBank/DDBJ whole genome shotgun (WGS) entry which is preliminary data.</text>
</comment>
<dbReference type="NCBIfam" id="TIGR02385">
    <property type="entry name" value="RelE_StbE"/>
    <property type="match status" value="1"/>
</dbReference>
<accession>S1QXL0</accession>
<dbReference type="RefSeq" id="WP_016250391.1">
    <property type="nucleotide sequence ID" value="NZ_ASWI01000003.1"/>
</dbReference>
<keyword evidence="1" id="KW-1277">Toxin-antitoxin system</keyword>
<dbReference type="PIRSF" id="PIRSF006156">
    <property type="entry name" value="YafQ"/>
    <property type="match status" value="1"/>
</dbReference>
<dbReference type="InterPro" id="IPR007712">
    <property type="entry name" value="RelE/ParE_toxin"/>
</dbReference>
<evidence type="ECO:0000313" key="4">
    <source>
        <dbReference type="Proteomes" id="UP000017415"/>
    </source>
</evidence>
<dbReference type="AlphaFoldDB" id="S1QXL0"/>
<evidence type="ECO:0008006" key="5">
    <source>
        <dbReference type="Google" id="ProtNLM"/>
    </source>
</evidence>
<dbReference type="Gene3D" id="3.30.2310.20">
    <property type="entry name" value="RelE-like"/>
    <property type="match status" value="1"/>
</dbReference>
<evidence type="ECO:0000313" key="3">
    <source>
        <dbReference type="EMBL" id="ESK60927.1"/>
    </source>
</evidence>
<dbReference type="Pfam" id="PF15738">
    <property type="entry name" value="YafQ_toxin"/>
    <property type="match status" value="1"/>
</dbReference>
<dbReference type="GO" id="GO:0006402">
    <property type="term" value="P:mRNA catabolic process"/>
    <property type="evidence" value="ECO:0007669"/>
    <property type="project" value="TreeGrafter"/>
</dbReference>
<name>S1QXL0_9ENTE</name>
<sequence length="92" mass="11129">MKIRQTPAFKRDLKRYKKKHYDITKVKVAVECIISKDTYKLKTVYKDHSLKGNWQGYRELHIEDDWLLIYKIEKESITLVLTRTGKHDDLFD</sequence>
<evidence type="ECO:0000256" key="1">
    <source>
        <dbReference type="ARBA" id="ARBA00022649"/>
    </source>
</evidence>
<gene>
    <name evidence="3" type="ORF">OMO_01882</name>
</gene>
<dbReference type="OrthoDB" id="7030467at2"/>
<dbReference type="PANTHER" id="PTHR40588">
    <property type="entry name" value="MRNA INTERFERASE TOXIN YAFQ"/>
    <property type="match status" value="1"/>
</dbReference>
<dbReference type="GO" id="GO:0004521">
    <property type="term" value="F:RNA endonuclease activity"/>
    <property type="evidence" value="ECO:0007669"/>
    <property type="project" value="TreeGrafter"/>
</dbReference>
<dbReference type="InterPro" id="IPR004386">
    <property type="entry name" value="Toxin_YafQ-like"/>
</dbReference>
<organism evidence="3 4">
    <name type="scientific">Enterococcus cecorum DSM 20682 = ATCC 43198</name>
    <dbReference type="NCBI Taxonomy" id="1121864"/>
    <lineage>
        <taxon>Bacteria</taxon>
        <taxon>Bacillati</taxon>
        <taxon>Bacillota</taxon>
        <taxon>Bacilli</taxon>
        <taxon>Lactobacillales</taxon>
        <taxon>Enterococcaceae</taxon>
        <taxon>Enterococcus</taxon>
    </lineage>
</organism>
<dbReference type="InterPro" id="IPR035093">
    <property type="entry name" value="RelE/ParE_toxin_dom_sf"/>
</dbReference>
<dbReference type="GO" id="GO:0006415">
    <property type="term" value="P:translational termination"/>
    <property type="evidence" value="ECO:0007669"/>
    <property type="project" value="TreeGrafter"/>
</dbReference>
<dbReference type="Proteomes" id="UP000017415">
    <property type="component" value="Unassembled WGS sequence"/>
</dbReference>
<dbReference type="STRING" id="44008.GCA_001318175_01191"/>